<keyword evidence="3" id="KW-1185">Reference proteome</keyword>
<gene>
    <name evidence="2" type="ORF">NEOLI_000642</name>
</gene>
<reference evidence="2 3" key="1">
    <citation type="submission" date="2016-04" db="EMBL/GenBank/DDBJ databases">
        <title>Evolutionary innovation and constraint leading to complex multicellularity in the Ascomycota.</title>
        <authorList>
            <person name="Cisse O."/>
            <person name="Nguyen A."/>
            <person name="Hewitt D.A."/>
            <person name="Jedd G."/>
            <person name="Stajich J.E."/>
        </authorList>
    </citation>
    <scope>NUCLEOTIDE SEQUENCE [LARGE SCALE GENOMIC DNA]</scope>
    <source>
        <strain evidence="2 3">DAH-3</strain>
    </source>
</reference>
<dbReference type="SMART" id="SM00320">
    <property type="entry name" value="WD40"/>
    <property type="match status" value="4"/>
</dbReference>
<dbReference type="OrthoDB" id="342131at2759"/>
<feature type="domain" description="RAVE complex protein Rav1 C-terminal" evidence="1">
    <location>
        <begin position="616"/>
        <end position="1249"/>
    </location>
</feature>
<organism evidence="2 3">
    <name type="scientific">Neolecta irregularis (strain DAH-3)</name>
    <dbReference type="NCBI Taxonomy" id="1198029"/>
    <lineage>
        <taxon>Eukaryota</taxon>
        <taxon>Fungi</taxon>
        <taxon>Dikarya</taxon>
        <taxon>Ascomycota</taxon>
        <taxon>Taphrinomycotina</taxon>
        <taxon>Neolectales</taxon>
        <taxon>Neolectaceae</taxon>
        <taxon>Neolecta</taxon>
    </lineage>
</organism>
<proteinExistence type="predicted"/>
<dbReference type="Gene3D" id="2.130.10.10">
    <property type="entry name" value="YVTN repeat-like/Quinoprotein amine dehydrogenase"/>
    <property type="match status" value="2"/>
</dbReference>
<comment type="caution">
    <text evidence="2">The sequence shown here is derived from an EMBL/GenBank/DDBJ whole genome shotgun (WGS) entry which is preliminary data.</text>
</comment>
<dbReference type="InterPro" id="IPR022033">
    <property type="entry name" value="Rav1p_C"/>
</dbReference>
<dbReference type="PANTHER" id="PTHR13950:SF9">
    <property type="entry name" value="RABCONNECTIN-3A"/>
    <property type="match status" value="1"/>
</dbReference>
<evidence type="ECO:0000313" key="2">
    <source>
        <dbReference type="EMBL" id="OLL25757.1"/>
    </source>
</evidence>
<dbReference type="SUPFAM" id="SSF69322">
    <property type="entry name" value="Tricorn protease domain 2"/>
    <property type="match status" value="1"/>
</dbReference>
<dbReference type="Pfam" id="PF12234">
    <property type="entry name" value="Rav1p_C"/>
    <property type="match status" value="1"/>
</dbReference>
<dbReference type="STRING" id="1198029.A0A1U7LSW8"/>
<sequence>MPSSIFSTSNLEPQAICTGLWGNRRFLFIASNTTILLFEGSERLLQILDTDQYVVALDFNTRNGSLAASSRDSVKVYNRTESNLENAQPEWSLAFALQFPNHDIRSLSYGQSQEILLGHFGLSLISVDSPDQPIWVTECDSLISKNKIDQRLTHPIRHCTFSPDRCLVASNGYFDRLVKVWRRHVGQGSEDVDFDYTYLTHPGTVTYMRWRSPLDTDTSYNNVFYTNCRDGIVRIWAPLKPLDSHILSLLITIDVSSAFSNINGYPTMVIVDHKDLLLAIQNIAHRGTKDFATPETHMQKLIELAEGEVELCIALSGDKIIVWGIEVEIIPKRANAYYQELSSKVLSRGRAMRIVERSLSGFHQDDKDIPMLTLVLSGLVQNTGEFLHSINLHFDLSFIRQTTSGGYIIADLNIVQLFHSPDQPHSVTVQSRSNSHSNRIRALYRSSNGKILLSLASHKEYIIWKSKASSFKQTARVCSETSVKDAVISKNGHYLITLHAQELVVWKLNDEKVVRWESIDNSTLDDLLCLISFSENLETNQTLHAFGLRKNGSGVCWIINIDNGDIYAKDFQLPGISDIHLVAPVDPMGWKETRASHTLDTFCRDVLVTISQDGQMICWTAAIGNDSSPDFLRTSEIDTLVKQPSLAKGTSHKRTALVDFSATELTIWDNTISQFSEIKEFRMSFSAYGKIRDLDWTCTPDSQSILSIGFQHQIILLCQKRLEYSSISPSWICFRRIDLQKISPIPISDSIWMNPGRLVVGIGSALMVYERRQEAMEVEALVHTSTHQSLSSDIFENAARLNGPVPVYHPQFLQQALLSDKLEVAKRILCRLCRELRFYVDFTDQSVELETFLGIPLFEFLQQADPNAKTANLFDINSESVVAENEPESSVEFDEKVAEELLNQLTKIPLPALSGVQQAALSAIVDCIDNAVRHQRSMDKYGLRYFMFFRQFFLAKDKEMSIRDVMWANLSSSQDMIIDLIHRSFGTPILWKHARGTGMYMWVQSHNILKEQAEIIARNQYTEEEPKDPTRCALFYLALKKKTVLLGLWRLAGWHPEQRAMIRFLSNNFEEQRWKTAAMKNAFVLLGKRRFEYAASFFLLAGSLKDAVNVCIRQLKDYQLAIALARVYDSDESPILRDLIMNHVLPSAVHEGNRWLTVWAFWFLKKRDKAVQATISPLHTLLNIENPSTSLDTLADDPALVVMYRLLRDKSLQTLKGASAVLPKVEFDYVLHMSRLYDRMGCDILGLDLVRNWEFTSKMVINKEIGGTPGQGLTRRGSLIIADLPPEQVWETHNPPAMGSLQKLRPAPVYEEPDMSAFGI</sequence>
<evidence type="ECO:0000313" key="3">
    <source>
        <dbReference type="Proteomes" id="UP000186594"/>
    </source>
</evidence>
<dbReference type="GO" id="GO:0007035">
    <property type="term" value="P:vacuolar acidification"/>
    <property type="evidence" value="ECO:0007669"/>
    <property type="project" value="TreeGrafter"/>
</dbReference>
<dbReference type="OMA" id="NSHLTLW"/>
<accession>A0A1U7LSW8</accession>
<dbReference type="GO" id="GO:0043291">
    <property type="term" value="C:RAVE complex"/>
    <property type="evidence" value="ECO:0007669"/>
    <property type="project" value="TreeGrafter"/>
</dbReference>
<dbReference type="InterPro" id="IPR015943">
    <property type="entry name" value="WD40/YVTN_repeat-like_dom_sf"/>
</dbReference>
<dbReference type="Proteomes" id="UP000186594">
    <property type="component" value="Unassembled WGS sequence"/>
</dbReference>
<dbReference type="InterPro" id="IPR052208">
    <property type="entry name" value="DmX-like/RAVE_component"/>
</dbReference>
<dbReference type="SUPFAM" id="SSF50978">
    <property type="entry name" value="WD40 repeat-like"/>
    <property type="match status" value="1"/>
</dbReference>
<evidence type="ECO:0000259" key="1">
    <source>
        <dbReference type="Pfam" id="PF12234"/>
    </source>
</evidence>
<dbReference type="PANTHER" id="PTHR13950">
    <property type="entry name" value="RABCONNECTIN-RELATED"/>
    <property type="match status" value="1"/>
</dbReference>
<dbReference type="EMBL" id="LXFE01000322">
    <property type="protein sequence ID" value="OLL25757.1"/>
    <property type="molecule type" value="Genomic_DNA"/>
</dbReference>
<dbReference type="InterPro" id="IPR001680">
    <property type="entry name" value="WD40_rpt"/>
</dbReference>
<name>A0A1U7LSW8_NEOID</name>
<dbReference type="InterPro" id="IPR036322">
    <property type="entry name" value="WD40_repeat_dom_sf"/>
</dbReference>
<protein>
    <submittedName>
        <fullName evidence="2">Regulator of V-ATPase in vacuolar membrane protein 1</fullName>
    </submittedName>
</protein>